<dbReference type="Pfam" id="PF00060">
    <property type="entry name" value="Lig_chan"/>
    <property type="match status" value="1"/>
</dbReference>
<dbReference type="Proteomes" id="UP001152759">
    <property type="component" value="Chromosome 4"/>
</dbReference>
<dbReference type="GO" id="GO:0050906">
    <property type="term" value="P:detection of stimulus involved in sensory perception"/>
    <property type="evidence" value="ECO:0007669"/>
    <property type="project" value="UniProtKB-ARBA"/>
</dbReference>
<dbReference type="SUPFAM" id="SSF53850">
    <property type="entry name" value="Periplasmic binding protein-like II"/>
    <property type="match status" value="1"/>
</dbReference>
<keyword evidence="8" id="KW-0325">Glycoprotein</keyword>
<evidence type="ECO:0000256" key="5">
    <source>
        <dbReference type="ARBA" id="ARBA00022989"/>
    </source>
</evidence>
<dbReference type="InterPro" id="IPR056198">
    <property type="entry name" value="LBD_receptor"/>
</dbReference>
<keyword evidence="6 9" id="KW-0472">Membrane</keyword>
<evidence type="ECO:0008006" key="15">
    <source>
        <dbReference type="Google" id="ProtNLM"/>
    </source>
</evidence>
<name>A0A9P0AA14_BEMTA</name>
<evidence type="ECO:0000259" key="11">
    <source>
        <dbReference type="Pfam" id="PF00060"/>
    </source>
</evidence>
<evidence type="ECO:0000313" key="14">
    <source>
        <dbReference type="Proteomes" id="UP001152759"/>
    </source>
</evidence>
<accession>A0A9P0AA14</accession>
<keyword evidence="5 9" id="KW-1133">Transmembrane helix</keyword>
<dbReference type="PANTHER" id="PTHR42643:SF35">
    <property type="entry name" value="IONOTROPIC RECEPTOR 68A, ISOFORM A"/>
    <property type="match status" value="1"/>
</dbReference>
<keyword evidence="7" id="KW-0675">Receptor</keyword>
<proteinExistence type="inferred from homology"/>
<dbReference type="InterPro" id="IPR052192">
    <property type="entry name" value="Insect_Ionotropic_Sensory_Rcpt"/>
</dbReference>
<evidence type="ECO:0000256" key="3">
    <source>
        <dbReference type="ARBA" id="ARBA00022475"/>
    </source>
</evidence>
<dbReference type="EMBL" id="OU963865">
    <property type="protein sequence ID" value="CAH0388041.1"/>
    <property type="molecule type" value="Genomic_DNA"/>
</dbReference>
<evidence type="ECO:0000256" key="10">
    <source>
        <dbReference type="SAM" id="SignalP"/>
    </source>
</evidence>
<evidence type="ECO:0000313" key="13">
    <source>
        <dbReference type="EMBL" id="CAH0388041.1"/>
    </source>
</evidence>
<evidence type="ECO:0000256" key="9">
    <source>
        <dbReference type="SAM" id="Phobius"/>
    </source>
</evidence>
<feature type="transmembrane region" description="Helical" evidence="9">
    <location>
        <begin position="586"/>
        <end position="604"/>
    </location>
</feature>
<organism evidence="13 14">
    <name type="scientific">Bemisia tabaci</name>
    <name type="common">Sweetpotato whitefly</name>
    <name type="synonym">Aleurodes tabaci</name>
    <dbReference type="NCBI Taxonomy" id="7038"/>
    <lineage>
        <taxon>Eukaryota</taxon>
        <taxon>Metazoa</taxon>
        <taxon>Ecdysozoa</taxon>
        <taxon>Arthropoda</taxon>
        <taxon>Hexapoda</taxon>
        <taxon>Insecta</taxon>
        <taxon>Pterygota</taxon>
        <taxon>Neoptera</taxon>
        <taxon>Paraneoptera</taxon>
        <taxon>Hemiptera</taxon>
        <taxon>Sternorrhyncha</taxon>
        <taxon>Aleyrodoidea</taxon>
        <taxon>Aleyrodidae</taxon>
        <taxon>Aleyrodinae</taxon>
        <taxon>Bemisia</taxon>
    </lineage>
</organism>
<evidence type="ECO:0000259" key="12">
    <source>
        <dbReference type="Pfam" id="PF24061"/>
    </source>
</evidence>
<keyword evidence="3" id="KW-1003">Cell membrane</keyword>
<keyword evidence="14" id="KW-1185">Reference proteome</keyword>
<evidence type="ECO:0000256" key="2">
    <source>
        <dbReference type="ARBA" id="ARBA00008685"/>
    </source>
</evidence>
<evidence type="ECO:0000256" key="8">
    <source>
        <dbReference type="ARBA" id="ARBA00023180"/>
    </source>
</evidence>
<keyword evidence="4 9" id="KW-0812">Transmembrane</keyword>
<dbReference type="PANTHER" id="PTHR42643">
    <property type="entry name" value="IONOTROPIC RECEPTOR 20A-RELATED"/>
    <property type="match status" value="1"/>
</dbReference>
<feature type="signal peptide" evidence="10">
    <location>
        <begin position="1"/>
        <end position="17"/>
    </location>
</feature>
<keyword evidence="10" id="KW-0732">Signal</keyword>
<feature type="domain" description="Ionotropic glutamate receptor C-terminal" evidence="11">
    <location>
        <begin position="343"/>
        <end position="594"/>
    </location>
</feature>
<evidence type="ECO:0000256" key="4">
    <source>
        <dbReference type="ARBA" id="ARBA00022692"/>
    </source>
</evidence>
<dbReference type="AlphaFoldDB" id="A0A9P0AA14"/>
<dbReference type="Pfam" id="PF24061">
    <property type="entry name" value="LBD_receptor"/>
    <property type="match status" value="1"/>
</dbReference>
<dbReference type="GO" id="GO:0015276">
    <property type="term" value="F:ligand-gated monoatomic ion channel activity"/>
    <property type="evidence" value="ECO:0007669"/>
    <property type="project" value="InterPro"/>
</dbReference>
<feature type="domain" description="Putative ionotropic receptor ligand binding" evidence="12">
    <location>
        <begin position="62"/>
        <end position="201"/>
    </location>
</feature>
<sequence>MRIFHAVFTTFLLRVSAMDLSLEISTYNFSSNSTVACLLNVLNRYVEHRQVVVFRDEIQKFEPTATEILKNLSTVVWIQPTPEVKIVGKAGFYVLLPYNPQLLSDYRKTLSSLRHNIENRFLVYASSNFSLDFIQEVFTIFWDERITSVVVLKDDESTELITAYTFFPFSESHCYTVGKPVVLDIWRQTTFDESADLYPLRKKTGNMYGCTLKGLAKTRPPEAIVYPDPTIGEWVLEGTGGKLLKIAMEKLNFRTNISIPPNNTKIDRFGYDISTGIPNALDEAINKLDVDFAFGIYSHIIYDSADAEFSRAVTEECFTWVVPDKAGRIPSIWSNYINEFDIGVWSLIIVTFATISVSIYVTTHLIDTSGELRKLRDIVFYGVATSLAVSSPAQPETHSLRLLIFQWLLYCLVISAAYQSSLGSFMTVPWSTDQIRELQQILDGRFNITGQPQAGRILKRSATENPVLQRLSQKFVIHAGFYDDVIDMIEAGTTASFGAKRFIQFYSINRLRKRNAILHIIPECVLQAHSSPFMFRKGSVLELPINRIISGLVESGITDYWFEYSIPKSGLKLENVRALQINQIKGLLIILFCGHTMAAIVLLLEKAHRYWTVRSGKKKRVAFVDSMDKNDRKKGEPHRMIHAWN</sequence>
<comment type="subcellular location">
    <subcellularLocation>
        <location evidence="1">Cell membrane</location>
        <topology evidence="1">Multi-pass membrane protein</topology>
    </subcellularLocation>
</comment>
<evidence type="ECO:0000256" key="6">
    <source>
        <dbReference type="ARBA" id="ARBA00023136"/>
    </source>
</evidence>
<evidence type="ECO:0000256" key="1">
    <source>
        <dbReference type="ARBA" id="ARBA00004651"/>
    </source>
</evidence>
<dbReference type="GO" id="GO:0005886">
    <property type="term" value="C:plasma membrane"/>
    <property type="evidence" value="ECO:0007669"/>
    <property type="project" value="UniProtKB-SubCell"/>
</dbReference>
<dbReference type="Gene3D" id="1.10.287.70">
    <property type="match status" value="1"/>
</dbReference>
<gene>
    <name evidence="13" type="ORF">BEMITA_LOCUS6991</name>
</gene>
<reference evidence="13" key="1">
    <citation type="submission" date="2021-12" db="EMBL/GenBank/DDBJ databases">
        <authorList>
            <person name="King R."/>
        </authorList>
    </citation>
    <scope>NUCLEOTIDE SEQUENCE</scope>
</reference>
<evidence type="ECO:0000256" key="7">
    <source>
        <dbReference type="ARBA" id="ARBA00023170"/>
    </source>
</evidence>
<comment type="similarity">
    <text evidence="2">Belongs to the glutamate-gated ion channel (TC 1.A.10.1) family.</text>
</comment>
<dbReference type="InterPro" id="IPR001320">
    <property type="entry name" value="Iontro_rcpt_C"/>
</dbReference>
<protein>
    <recommendedName>
        <fullName evidence="15">Ionotropic receptor</fullName>
    </recommendedName>
</protein>
<feature type="chain" id="PRO_5040331482" description="Ionotropic receptor" evidence="10">
    <location>
        <begin position="18"/>
        <end position="645"/>
    </location>
</feature>